<comment type="cofactor">
    <cofactor evidence="1">
        <name>heme</name>
        <dbReference type="ChEBI" id="CHEBI:30413"/>
    </cofactor>
</comment>
<gene>
    <name evidence="9" type="ORF">HGA05_17155</name>
</gene>
<name>A0A846WRA4_9ACTN</name>
<proteinExistence type="inferred from homology"/>
<evidence type="ECO:0000256" key="5">
    <source>
        <dbReference type="ARBA" id="ARBA00023002"/>
    </source>
</evidence>
<keyword evidence="7 8" id="KW-0503">Monooxygenase</keyword>
<keyword evidence="6 8" id="KW-0408">Iron</keyword>
<evidence type="ECO:0000256" key="2">
    <source>
        <dbReference type="ARBA" id="ARBA00010617"/>
    </source>
</evidence>
<comment type="similarity">
    <text evidence="2 8">Belongs to the cytochrome P450 family.</text>
</comment>
<dbReference type="InterPro" id="IPR017972">
    <property type="entry name" value="Cyt_P450_CS"/>
</dbReference>
<dbReference type="PRINTS" id="PR00359">
    <property type="entry name" value="BP450"/>
</dbReference>
<sequence>MNTRIDAGGMDLFDPAFAVDPHTAYRRLQATAPVVVHPQGFWLLTRYADVAALQRSGHSVQESALRHIPDFKSDSTRLGDENRMMRGLSLLDRDPPDHSRLRRLVGTPFTRSGVAARMDRISRLADRALDRVAAAGTIDLMHEVAFTMPYEVISEILGVSGVDTERFREHIGTLVLGLEPLAEPATQARIRAANDELTAMTRDLVRRKHSDPGDDLLTALIAAERAGELTGDELVAQVMFVLIAGHETTVNLIGSAVATLLAHPDSIAMVRQRPDLVTNVVEEVLRFEPSVHLMRRVTTAPLDVEGVRIPLGSFVIGVIAAANRDPAFWGGDAATFRPDRPLAHRHLSFGAGIHHCLGAALARAETAAFLSGFLERFPRARLDSLSWNGRRNIRGPESVVVTVS</sequence>
<dbReference type="PANTHER" id="PTHR46696:SF1">
    <property type="entry name" value="CYTOCHROME P450 YJIB-RELATED"/>
    <property type="match status" value="1"/>
</dbReference>
<dbReference type="AlphaFoldDB" id="A0A846WRA4"/>
<accession>A0A846WRA4</accession>
<dbReference type="Proteomes" id="UP000563898">
    <property type="component" value="Unassembled WGS sequence"/>
</dbReference>
<evidence type="ECO:0000313" key="10">
    <source>
        <dbReference type="Proteomes" id="UP000563898"/>
    </source>
</evidence>
<keyword evidence="4 8" id="KW-0479">Metal-binding</keyword>
<keyword evidence="3 8" id="KW-0349">Heme</keyword>
<dbReference type="EMBL" id="JAAXPC010000009">
    <property type="protein sequence ID" value="NKY03300.1"/>
    <property type="molecule type" value="Genomic_DNA"/>
</dbReference>
<protein>
    <submittedName>
        <fullName evidence="9">Cytochrome P450</fullName>
    </submittedName>
</protein>
<dbReference type="GO" id="GO:0004497">
    <property type="term" value="F:monooxygenase activity"/>
    <property type="evidence" value="ECO:0007669"/>
    <property type="project" value="UniProtKB-KW"/>
</dbReference>
<dbReference type="Pfam" id="PF00067">
    <property type="entry name" value="p450"/>
    <property type="match status" value="1"/>
</dbReference>
<evidence type="ECO:0000256" key="4">
    <source>
        <dbReference type="ARBA" id="ARBA00022723"/>
    </source>
</evidence>
<dbReference type="FunFam" id="1.10.630.10:FF:000018">
    <property type="entry name" value="Cytochrome P450 monooxygenase"/>
    <property type="match status" value="1"/>
</dbReference>
<dbReference type="GO" id="GO:0020037">
    <property type="term" value="F:heme binding"/>
    <property type="evidence" value="ECO:0007669"/>
    <property type="project" value="InterPro"/>
</dbReference>
<keyword evidence="5 8" id="KW-0560">Oxidoreductase</keyword>
<dbReference type="GO" id="GO:0005506">
    <property type="term" value="F:iron ion binding"/>
    <property type="evidence" value="ECO:0007669"/>
    <property type="project" value="InterPro"/>
</dbReference>
<dbReference type="PANTHER" id="PTHR46696">
    <property type="entry name" value="P450, PUTATIVE (EUROFUNG)-RELATED"/>
    <property type="match status" value="1"/>
</dbReference>
<evidence type="ECO:0000256" key="7">
    <source>
        <dbReference type="ARBA" id="ARBA00023033"/>
    </source>
</evidence>
<evidence type="ECO:0000256" key="1">
    <source>
        <dbReference type="ARBA" id="ARBA00001971"/>
    </source>
</evidence>
<evidence type="ECO:0000256" key="8">
    <source>
        <dbReference type="RuleBase" id="RU000461"/>
    </source>
</evidence>
<dbReference type="GO" id="GO:0016705">
    <property type="term" value="F:oxidoreductase activity, acting on paired donors, with incorporation or reduction of molecular oxygen"/>
    <property type="evidence" value="ECO:0007669"/>
    <property type="project" value="InterPro"/>
</dbReference>
<dbReference type="CDD" id="cd20625">
    <property type="entry name" value="CYP164-like"/>
    <property type="match status" value="1"/>
</dbReference>
<organism evidence="9 10">
    <name type="scientific">Gordonia polyisoprenivorans</name>
    <dbReference type="NCBI Taxonomy" id="84595"/>
    <lineage>
        <taxon>Bacteria</taxon>
        <taxon>Bacillati</taxon>
        <taxon>Actinomycetota</taxon>
        <taxon>Actinomycetes</taxon>
        <taxon>Mycobacteriales</taxon>
        <taxon>Gordoniaceae</taxon>
        <taxon>Gordonia</taxon>
    </lineage>
</organism>
<dbReference type="SUPFAM" id="SSF48264">
    <property type="entry name" value="Cytochrome P450"/>
    <property type="match status" value="1"/>
</dbReference>
<dbReference type="InterPro" id="IPR036396">
    <property type="entry name" value="Cyt_P450_sf"/>
</dbReference>
<dbReference type="InterPro" id="IPR002397">
    <property type="entry name" value="Cyt_P450_B"/>
</dbReference>
<dbReference type="RefSeq" id="WP_006368374.1">
    <property type="nucleotide sequence ID" value="NZ_CP116236.1"/>
</dbReference>
<evidence type="ECO:0000256" key="6">
    <source>
        <dbReference type="ARBA" id="ARBA00023004"/>
    </source>
</evidence>
<dbReference type="PRINTS" id="PR00385">
    <property type="entry name" value="P450"/>
</dbReference>
<dbReference type="PROSITE" id="PS00086">
    <property type="entry name" value="CYTOCHROME_P450"/>
    <property type="match status" value="1"/>
</dbReference>
<dbReference type="Gene3D" id="1.10.630.10">
    <property type="entry name" value="Cytochrome P450"/>
    <property type="match status" value="1"/>
</dbReference>
<reference evidence="9 10" key="1">
    <citation type="submission" date="2020-04" db="EMBL/GenBank/DDBJ databases">
        <title>MicrobeNet Type strains.</title>
        <authorList>
            <person name="Nicholson A.C."/>
        </authorList>
    </citation>
    <scope>NUCLEOTIDE SEQUENCE [LARGE SCALE GENOMIC DNA]</scope>
    <source>
        <strain evidence="9 10">ATCC BAA-14</strain>
    </source>
</reference>
<dbReference type="InterPro" id="IPR001128">
    <property type="entry name" value="Cyt_P450"/>
</dbReference>
<evidence type="ECO:0000256" key="3">
    <source>
        <dbReference type="ARBA" id="ARBA00022617"/>
    </source>
</evidence>
<evidence type="ECO:0000313" key="9">
    <source>
        <dbReference type="EMBL" id="NKY03300.1"/>
    </source>
</evidence>
<comment type="caution">
    <text evidence="9">The sequence shown here is derived from an EMBL/GenBank/DDBJ whole genome shotgun (WGS) entry which is preliminary data.</text>
</comment>